<accession>A0ABQ6JQ79</accession>
<gene>
    <name evidence="2" type="ORF">GCM10025868_41200</name>
</gene>
<proteinExistence type="predicted"/>
<evidence type="ECO:0008006" key="4">
    <source>
        <dbReference type="Google" id="ProtNLM"/>
    </source>
</evidence>
<feature type="transmembrane region" description="Helical" evidence="1">
    <location>
        <begin position="45"/>
        <end position="63"/>
    </location>
</feature>
<dbReference type="Proteomes" id="UP001157017">
    <property type="component" value="Unassembled WGS sequence"/>
</dbReference>
<evidence type="ECO:0000313" key="2">
    <source>
        <dbReference type="EMBL" id="GMA88870.1"/>
    </source>
</evidence>
<keyword evidence="1" id="KW-0812">Transmembrane</keyword>
<reference evidence="3" key="1">
    <citation type="journal article" date="2019" name="Int. J. Syst. Evol. Microbiol.">
        <title>The Global Catalogue of Microorganisms (GCM) 10K type strain sequencing project: providing services to taxonomists for standard genome sequencing and annotation.</title>
        <authorList>
            <consortium name="The Broad Institute Genomics Platform"/>
            <consortium name="The Broad Institute Genome Sequencing Center for Infectious Disease"/>
            <person name="Wu L."/>
            <person name="Ma J."/>
        </authorList>
    </citation>
    <scope>NUCLEOTIDE SEQUENCE [LARGE SCALE GENOMIC DNA]</scope>
    <source>
        <strain evidence="3">NBRC 108730</strain>
    </source>
</reference>
<dbReference type="EMBL" id="BSUZ01000001">
    <property type="protein sequence ID" value="GMA88870.1"/>
    <property type="molecule type" value="Genomic_DNA"/>
</dbReference>
<protein>
    <recommendedName>
        <fullName evidence="4">Secreted protein</fullName>
    </recommendedName>
</protein>
<evidence type="ECO:0000313" key="3">
    <source>
        <dbReference type="Proteomes" id="UP001157017"/>
    </source>
</evidence>
<organism evidence="2 3">
    <name type="scientific">Angustibacter aerolatus</name>
    <dbReference type="NCBI Taxonomy" id="1162965"/>
    <lineage>
        <taxon>Bacteria</taxon>
        <taxon>Bacillati</taxon>
        <taxon>Actinomycetota</taxon>
        <taxon>Actinomycetes</taxon>
        <taxon>Kineosporiales</taxon>
        <taxon>Kineosporiaceae</taxon>
    </lineage>
</organism>
<name>A0ABQ6JQ79_9ACTN</name>
<sequence>MTVRRFGVVVVALVAAVVAWPVECVQGSDDEVARCSSAIGWTPPAWALVLLALAVLALAAVAWPRRLQRPKTAQPQAVADDEQR</sequence>
<keyword evidence="1" id="KW-0472">Membrane</keyword>
<evidence type="ECO:0000256" key="1">
    <source>
        <dbReference type="SAM" id="Phobius"/>
    </source>
</evidence>
<comment type="caution">
    <text evidence="2">The sequence shown here is derived from an EMBL/GenBank/DDBJ whole genome shotgun (WGS) entry which is preliminary data.</text>
</comment>
<keyword evidence="1" id="KW-1133">Transmembrane helix</keyword>
<keyword evidence="3" id="KW-1185">Reference proteome</keyword>